<dbReference type="PROSITE" id="PS00136">
    <property type="entry name" value="SUBTILASE_ASP"/>
    <property type="match status" value="1"/>
</dbReference>
<accession>A0A561VML6</accession>
<dbReference type="AlphaFoldDB" id="A0A561VML6"/>
<keyword evidence="4 5" id="KW-0720">Serine protease</keyword>
<feature type="active site" description="Charge relay system" evidence="5">
    <location>
        <position position="208"/>
    </location>
</feature>
<evidence type="ECO:0000259" key="6">
    <source>
        <dbReference type="Pfam" id="PF00082"/>
    </source>
</evidence>
<feature type="active site" description="Charge relay system" evidence="5">
    <location>
        <position position="45"/>
    </location>
</feature>
<keyword evidence="8" id="KW-1185">Reference proteome</keyword>
<dbReference type="InterPro" id="IPR050131">
    <property type="entry name" value="Peptidase_S8_subtilisin-like"/>
</dbReference>
<sequence length="321" mass="31508">MVGPWWAVVLLAVPGCPAPAVTGGYRADQLAPLASGASVRVAVVDSGVDAAHPLLAGRVGAGRDLLGGRERCAGHGTAVAVAVVSVAPGATIVAVRVADGDPGDAAGVARVAEGIRWAAGPGRAQVINVSLVVGVDDARVRAAVAQAVRRGVVVVAAAGNDPARSRVFPAAYPGVIGVGAVLSSGEVAPFSPVGPQVDVVAAGDGGTSVAAGFVSGTAALLRQRFPGLSPGELARRLVATSDRSGRVNPYRALTQADLPPAVAASTRVAVEAGPGAAAGAGARGRALRFAGVVVGVVVVGAVLAVVFSRGRRRGWRAATDV</sequence>
<proteinExistence type="inferred from homology"/>
<dbReference type="Pfam" id="PF00082">
    <property type="entry name" value="Peptidase_S8"/>
    <property type="match status" value="1"/>
</dbReference>
<evidence type="ECO:0000256" key="4">
    <source>
        <dbReference type="ARBA" id="ARBA00022825"/>
    </source>
</evidence>
<evidence type="ECO:0000313" key="7">
    <source>
        <dbReference type="EMBL" id="TWG12840.1"/>
    </source>
</evidence>
<feature type="domain" description="Peptidase S8/S53" evidence="6">
    <location>
        <begin position="37"/>
        <end position="245"/>
    </location>
</feature>
<dbReference type="EMBL" id="VIWY01000005">
    <property type="protein sequence ID" value="TWG12840.1"/>
    <property type="molecule type" value="Genomic_DNA"/>
</dbReference>
<dbReference type="PRINTS" id="PR00723">
    <property type="entry name" value="SUBTILISIN"/>
</dbReference>
<gene>
    <name evidence="7" type="ORF">FHX34_105708</name>
</gene>
<dbReference type="PANTHER" id="PTHR43806">
    <property type="entry name" value="PEPTIDASE S8"/>
    <property type="match status" value="1"/>
</dbReference>
<dbReference type="GO" id="GO:0006508">
    <property type="term" value="P:proteolysis"/>
    <property type="evidence" value="ECO:0007669"/>
    <property type="project" value="UniProtKB-KW"/>
</dbReference>
<organism evidence="7 8">
    <name type="scientific">Actinoplanes teichomyceticus</name>
    <dbReference type="NCBI Taxonomy" id="1867"/>
    <lineage>
        <taxon>Bacteria</taxon>
        <taxon>Bacillati</taxon>
        <taxon>Actinomycetota</taxon>
        <taxon>Actinomycetes</taxon>
        <taxon>Micromonosporales</taxon>
        <taxon>Micromonosporaceae</taxon>
        <taxon>Actinoplanes</taxon>
    </lineage>
</organism>
<dbReference type="OrthoDB" id="5240330at2"/>
<dbReference type="InterPro" id="IPR015500">
    <property type="entry name" value="Peptidase_S8_subtilisin-rel"/>
</dbReference>
<dbReference type="InterPro" id="IPR023827">
    <property type="entry name" value="Peptidase_S8_Asp-AS"/>
</dbReference>
<keyword evidence="3 5" id="KW-0378">Hydrolase</keyword>
<comment type="similarity">
    <text evidence="1 5">Belongs to the peptidase S8 family.</text>
</comment>
<protein>
    <submittedName>
        <fullName evidence="7">Subtilase family protein</fullName>
    </submittedName>
</protein>
<reference evidence="7 8" key="1">
    <citation type="submission" date="2019-06" db="EMBL/GenBank/DDBJ databases">
        <title>Sequencing the genomes of 1000 actinobacteria strains.</title>
        <authorList>
            <person name="Klenk H.-P."/>
        </authorList>
    </citation>
    <scope>NUCLEOTIDE SEQUENCE [LARGE SCALE GENOMIC DNA]</scope>
    <source>
        <strain evidence="7 8">DSM 43866</strain>
    </source>
</reference>
<evidence type="ECO:0000256" key="2">
    <source>
        <dbReference type="ARBA" id="ARBA00022670"/>
    </source>
</evidence>
<dbReference type="RefSeq" id="WP_122978639.1">
    <property type="nucleotide sequence ID" value="NZ_BOMX01000088.1"/>
</dbReference>
<keyword evidence="2 5" id="KW-0645">Protease</keyword>
<feature type="active site" description="Charge relay system" evidence="5">
    <location>
        <position position="75"/>
    </location>
</feature>
<evidence type="ECO:0000256" key="1">
    <source>
        <dbReference type="ARBA" id="ARBA00011073"/>
    </source>
</evidence>
<dbReference type="GO" id="GO:0004252">
    <property type="term" value="F:serine-type endopeptidase activity"/>
    <property type="evidence" value="ECO:0007669"/>
    <property type="project" value="UniProtKB-UniRule"/>
</dbReference>
<dbReference type="InterPro" id="IPR000209">
    <property type="entry name" value="Peptidase_S8/S53_dom"/>
</dbReference>
<dbReference type="Gene3D" id="3.40.50.200">
    <property type="entry name" value="Peptidase S8/S53 domain"/>
    <property type="match status" value="1"/>
</dbReference>
<dbReference type="InterPro" id="IPR036852">
    <property type="entry name" value="Peptidase_S8/S53_dom_sf"/>
</dbReference>
<name>A0A561VML6_ACTTI</name>
<comment type="caution">
    <text evidence="7">The sequence shown here is derived from an EMBL/GenBank/DDBJ whole genome shotgun (WGS) entry which is preliminary data.</text>
</comment>
<dbReference type="Proteomes" id="UP000320239">
    <property type="component" value="Unassembled WGS sequence"/>
</dbReference>
<evidence type="ECO:0000313" key="8">
    <source>
        <dbReference type="Proteomes" id="UP000320239"/>
    </source>
</evidence>
<dbReference type="PANTHER" id="PTHR43806:SF11">
    <property type="entry name" value="CEREVISIN-RELATED"/>
    <property type="match status" value="1"/>
</dbReference>
<dbReference type="PROSITE" id="PS51892">
    <property type="entry name" value="SUBTILASE"/>
    <property type="match status" value="1"/>
</dbReference>
<evidence type="ECO:0000256" key="5">
    <source>
        <dbReference type="PROSITE-ProRule" id="PRU01240"/>
    </source>
</evidence>
<evidence type="ECO:0000256" key="3">
    <source>
        <dbReference type="ARBA" id="ARBA00022801"/>
    </source>
</evidence>
<dbReference type="SUPFAM" id="SSF52743">
    <property type="entry name" value="Subtilisin-like"/>
    <property type="match status" value="1"/>
</dbReference>